<proteinExistence type="predicted"/>
<evidence type="ECO:0000313" key="2">
    <source>
        <dbReference type="Proteomes" id="UP000295142"/>
    </source>
</evidence>
<name>A0A4R2KI08_9RHOB</name>
<dbReference type="OrthoDB" id="7956241at2"/>
<organism evidence="1 2">
    <name type="scientific">Rhodovulum euryhalinum</name>
    <dbReference type="NCBI Taxonomy" id="35805"/>
    <lineage>
        <taxon>Bacteria</taxon>
        <taxon>Pseudomonadati</taxon>
        <taxon>Pseudomonadota</taxon>
        <taxon>Alphaproteobacteria</taxon>
        <taxon>Rhodobacterales</taxon>
        <taxon>Paracoccaceae</taxon>
        <taxon>Rhodovulum</taxon>
    </lineage>
</organism>
<dbReference type="Proteomes" id="UP000295142">
    <property type="component" value="Unassembled WGS sequence"/>
</dbReference>
<keyword evidence="2" id="KW-1185">Reference proteome</keyword>
<reference evidence="1 2" key="1">
    <citation type="submission" date="2019-03" db="EMBL/GenBank/DDBJ databases">
        <title>Genomic Encyclopedia of Type Strains, Phase IV (KMG-IV): sequencing the most valuable type-strain genomes for metagenomic binning, comparative biology and taxonomic classification.</title>
        <authorList>
            <person name="Goeker M."/>
        </authorList>
    </citation>
    <scope>NUCLEOTIDE SEQUENCE [LARGE SCALE GENOMIC DNA]</scope>
    <source>
        <strain evidence="1 2">DSM 4868</strain>
    </source>
</reference>
<gene>
    <name evidence="1" type="ORF">EV655_102246</name>
</gene>
<accession>A0A4R2KI08</accession>
<comment type="caution">
    <text evidence="1">The sequence shown here is derived from an EMBL/GenBank/DDBJ whole genome shotgun (WGS) entry which is preliminary data.</text>
</comment>
<dbReference type="AlphaFoldDB" id="A0A4R2KI08"/>
<dbReference type="EMBL" id="SLWW01000002">
    <property type="protein sequence ID" value="TCO73481.1"/>
    <property type="molecule type" value="Genomic_DNA"/>
</dbReference>
<protein>
    <submittedName>
        <fullName evidence="1">Uncharacterized protein</fullName>
    </submittedName>
</protein>
<evidence type="ECO:0000313" key="1">
    <source>
        <dbReference type="EMBL" id="TCO73481.1"/>
    </source>
</evidence>
<dbReference type="RefSeq" id="WP_132541862.1">
    <property type="nucleotide sequence ID" value="NZ_SLWW01000002.1"/>
</dbReference>
<sequence>MGRRRKLWLLAIGLALPGLVALGRHMDLGDPISVGEPAHRSASLSGLEPLAARAGGLPTLPDDPAGPAVLHPIPVRLAIGTDDLVTGAQLAMPAYGVSGLPCRPSLVATPIGAAVVRLVLSAPCRPGSRVTVHHDLISFTERTDQLGLLSVELPAMTPTAAFLAEFDDGVTVRDTVSVPAAAGLTRAALITRGDSGMHLHAFEAGAGFGGGGHVWADAPRGDGAAGTIRILGDPAVENGHRVQIYTAPAATPVPRLSVEVEVTRANCGRRVEAETVLPDADGRMGTGVVTFTLPGCESVGEFLVLKNLPQGRKLATN</sequence>